<feature type="compositionally biased region" description="Polar residues" evidence="1">
    <location>
        <begin position="1"/>
        <end position="10"/>
    </location>
</feature>
<dbReference type="OrthoDB" id="1304043at2759"/>
<dbReference type="EMBL" id="CACTIH010007353">
    <property type="protein sequence ID" value="CAA3010904.1"/>
    <property type="molecule type" value="Genomic_DNA"/>
</dbReference>
<dbReference type="AlphaFoldDB" id="A0A8S0R9F0"/>
<dbReference type="EMBL" id="CACTIH010002211">
    <property type="protein sequence ID" value="CAA2974917.1"/>
    <property type="molecule type" value="Genomic_DNA"/>
</dbReference>
<evidence type="ECO:0000313" key="4">
    <source>
        <dbReference type="Proteomes" id="UP000594638"/>
    </source>
</evidence>
<evidence type="ECO:0000256" key="1">
    <source>
        <dbReference type="SAM" id="MobiDB-lite"/>
    </source>
</evidence>
<dbReference type="Proteomes" id="UP000594638">
    <property type="component" value="Unassembled WGS sequence"/>
</dbReference>
<evidence type="ECO:0000313" key="3">
    <source>
        <dbReference type="EMBL" id="CAA3010904.1"/>
    </source>
</evidence>
<proteinExistence type="predicted"/>
<dbReference type="Gramene" id="OE9A087905T1">
    <property type="protein sequence ID" value="OE9A087905C1"/>
    <property type="gene ID" value="OE9A087905"/>
</dbReference>
<gene>
    <name evidence="2" type="ORF">OLEA9_A062044</name>
    <name evidence="3" type="ORF">OLEA9_A087905</name>
</gene>
<evidence type="ECO:0000313" key="2">
    <source>
        <dbReference type="EMBL" id="CAA2974917.1"/>
    </source>
</evidence>
<reference evidence="2 4" key="1">
    <citation type="submission" date="2019-12" db="EMBL/GenBank/DDBJ databases">
        <authorList>
            <person name="Alioto T."/>
            <person name="Alioto T."/>
            <person name="Gomez Garrido J."/>
        </authorList>
    </citation>
    <scope>NUCLEOTIDE SEQUENCE [LARGE SCALE GENOMIC DNA]</scope>
</reference>
<keyword evidence="4" id="KW-1185">Reference proteome</keyword>
<sequence>MGNCMANQTLIAEDEKPEPSKKAKTTSRVVSITNPSKLNARDSGISAVENCCEIKGKTVRIRVVLTQRELSQILNGELQKYSASSSPSSSSYQLLNALQQKNRIIPEVGLQDWKPDLETITEDY</sequence>
<name>A0A8S0R9F0_OLEEU</name>
<dbReference type="Gramene" id="OE9A062044T1">
    <property type="protein sequence ID" value="OE9A062044C1"/>
    <property type="gene ID" value="OE9A062044"/>
</dbReference>
<comment type="caution">
    <text evidence="2">The sequence shown here is derived from an EMBL/GenBank/DDBJ whole genome shotgun (WGS) entry which is preliminary data.</text>
</comment>
<protein>
    <submittedName>
        <fullName evidence="2">Uncharacterized protein</fullName>
    </submittedName>
</protein>
<accession>A0A8S0R9F0</accession>
<feature type="region of interest" description="Disordered" evidence="1">
    <location>
        <begin position="1"/>
        <end position="29"/>
    </location>
</feature>
<organism evidence="2 4">
    <name type="scientific">Olea europaea subsp. europaea</name>
    <dbReference type="NCBI Taxonomy" id="158383"/>
    <lineage>
        <taxon>Eukaryota</taxon>
        <taxon>Viridiplantae</taxon>
        <taxon>Streptophyta</taxon>
        <taxon>Embryophyta</taxon>
        <taxon>Tracheophyta</taxon>
        <taxon>Spermatophyta</taxon>
        <taxon>Magnoliopsida</taxon>
        <taxon>eudicotyledons</taxon>
        <taxon>Gunneridae</taxon>
        <taxon>Pentapetalae</taxon>
        <taxon>asterids</taxon>
        <taxon>lamiids</taxon>
        <taxon>Lamiales</taxon>
        <taxon>Oleaceae</taxon>
        <taxon>Oleeae</taxon>
        <taxon>Olea</taxon>
    </lineage>
</organism>